<protein>
    <submittedName>
        <fullName evidence="2">Uncharacterized protein</fullName>
    </submittedName>
</protein>
<sequence>MWGGGSVSSGETELHSSYHMDYVPRVRISGTQLGDSTPGLRAFNQDNTSASPQRLPLDEPMTHFLTRWRLRMREGGEGSSVNTPVVVLRSDPSLSTMDSSPPRRPEQHLRPTHM</sequence>
<accession>A0A9N7U8J8</accession>
<dbReference type="EMBL" id="CADEAL010000928">
    <property type="protein sequence ID" value="CAB1426938.1"/>
    <property type="molecule type" value="Genomic_DNA"/>
</dbReference>
<reference evidence="2" key="1">
    <citation type="submission" date="2020-03" db="EMBL/GenBank/DDBJ databases">
        <authorList>
            <person name="Weist P."/>
        </authorList>
    </citation>
    <scope>NUCLEOTIDE SEQUENCE</scope>
</reference>
<feature type="region of interest" description="Disordered" evidence="1">
    <location>
        <begin position="74"/>
        <end position="114"/>
    </location>
</feature>
<evidence type="ECO:0000313" key="3">
    <source>
        <dbReference type="Proteomes" id="UP001153269"/>
    </source>
</evidence>
<keyword evidence="3" id="KW-1185">Reference proteome</keyword>
<organism evidence="2 3">
    <name type="scientific">Pleuronectes platessa</name>
    <name type="common">European plaice</name>
    <dbReference type="NCBI Taxonomy" id="8262"/>
    <lineage>
        <taxon>Eukaryota</taxon>
        <taxon>Metazoa</taxon>
        <taxon>Chordata</taxon>
        <taxon>Craniata</taxon>
        <taxon>Vertebrata</taxon>
        <taxon>Euteleostomi</taxon>
        <taxon>Actinopterygii</taxon>
        <taxon>Neopterygii</taxon>
        <taxon>Teleostei</taxon>
        <taxon>Neoteleostei</taxon>
        <taxon>Acanthomorphata</taxon>
        <taxon>Carangaria</taxon>
        <taxon>Pleuronectiformes</taxon>
        <taxon>Pleuronectoidei</taxon>
        <taxon>Pleuronectidae</taxon>
        <taxon>Pleuronectes</taxon>
    </lineage>
</organism>
<name>A0A9N7U8J8_PLEPL</name>
<comment type="caution">
    <text evidence="2">The sequence shown here is derived from an EMBL/GenBank/DDBJ whole genome shotgun (WGS) entry which is preliminary data.</text>
</comment>
<dbReference type="AlphaFoldDB" id="A0A9N7U8J8"/>
<gene>
    <name evidence="2" type="ORF">PLEPLA_LOCUS14876</name>
</gene>
<feature type="compositionally biased region" description="Basic and acidic residues" evidence="1">
    <location>
        <begin position="101"/>
        <end position="114"/>
    </location>
</feature>
<feature type="region of interest" description="Disordered" evidence="1">
    <location>
        <begin position="29"/>
        <end position="57"/>
    </location>
</feature>
<proteinExistence type="predicted"/>
<evidence type="ECO:0000256" key="1">
    <source>
        <dbReference type="SAM" id="MobiDB-lite"/>
    </source>
</evidence>
<dbReference type="Proteomes" id="UP001153269">
    <property type="component" value="Unassembled WGS sequence"/>
</dbReference>
<evidence type="ECO:0000313" key="2">
    <source>
        <dbReference type="EMBL" id="CAB1426938.1"/>
    </source>
</evidence>